<dbReference type="Proteomes" id="UP000031327">
    <property type="component" value="Unassembled WGS sequence"/>
</dbReference>
<dbReference type="RefSeq" id="WP_039609833.1">
    <property type="nucleotide sequence ID" value="NZ_JWIC01000006.1"/>
</dbReference>
<accession>A0A0C1QNY7</accession>
<comment type="caution">
    <text evidence="2">The sequence shown here is derived from an EMBL/GenBank/DDBJ whole genome shotgun (WGS) entry which is preliminary data.</text>
</comment>
<protein>
    <submittedName>
        <fullName evidence="2">Uncharacterized protein</fullName>
    </submittedName>
</protein>
<evidence type="ECO:0000313" key="2">
    <source>
        <dbReference type="EMBL" id="KID56767.1"/>
    </source>
</evidence>
<gene>
    <name evidence="2" type="ORF">JF50_12725</name>
</gene>
<dbReference type="OrthoDB" id="499748at2"/>
<sequence>MKLAIGQIGAELEAPAHLVSLGQHSIADLESLFKNWLYKEINKLELDWPIAESGIAPVTLEDIEIELPDIDLNALARDPSNYFNRVFSPAFYTAVEQQLIKYLSGAQKQNYLLAPLMLNDVLKRAKSEQSAHIWQRVLAACWHSLQHQPALFLMVLNSAEWPSMRRRFVEAIYQDPDYLAASFSVISDGFISRSSEAFLSKLSLPECIELWQDIETLRIIHASDLNTRQHSLSLVLKSFQMSVAQPEFSELIRRCVVSGIKNNNISLRYLSTWFTVKASTELTRSDCQALVQLIDKAKVKERAVASVRALITPYQPSGLAKLLDDYSPVGEQQTTVNQTRQKEASYLLAQLQGQLGSGCRKTIRALEGLLKLIDTHVTAGELPFYSQVLWREFVAQHDIEQRLPASVLTPLKHLLKSQLGTEQVLLSKRRAVNYALALIAREYRWIKRKKVIESRPVYARRLYAVLCQIKNIPWQYIDQFKSMFGPSIHAISDFTFAVALPSYEKLLQQVERWLDNEYILGKHSAIRISEGSVANHLLLKDDTSNLIERREKNTHKLEDGSEVTTPLSLTSVSEFDSSLRIVCGSTSEKYLEQVEAAQLRLTLLAVAPRLNDSKRLILNTELKGARLEKLKSLLRKYASDLSSTTVLATQNINQCYDGVYTHTAKSLSSIASLLSVCEQLSQDLEQAIYQIRDVQKLQSELADKMQSQAQEQQQALSESQHSLSSKNKSSNSGTVPEVARQSLSKSSSLELARMLSIASQLLRYCDALKHTIKVNQASIQLHDNHELLVYMVIYLRSWQKVCSIHCLSLSTPSLNEILNSAIVKLNTVREESYQLNPYLKTQAQKGQMWWLELLDVSLVPDSHFAKDDSGSLVNVHHDGLSDVYLNAGSHQQVHQTSSEQNFITIHDISEYVEARTFTDVTRLLTHYEERLQATKKQKGALLGEVTSDDDAVVALNCAELGQSTNSSVSAIRTDMSNKPDLKVVEKGISHSVVKEMSQRLQEQRRVERISACLSKQVRRYQNNLKHSGIEPLKAHSEHMLNELRHQYQQSTESLISDDAGVVLLWPFLEILFTKLELLITAESGQITFADLAAQQKAHALLCQLAGIEANSAETYVINALLGLELDHEFDEETLVIDSEAQDELHTLIKAAINRWEALKDMPIDAFRHMFLQRRGEVKLTANGVSIVVENKPQDVLLMKLPWGLGIVQLPWLDTDLINIEWDYGF</sequence>
<organism evidence="2 3">
    <name type="scientific">Pseudoalteromonas luteoviolacea</name>
    <dbReference type="NCBI Taxonomy" id="43657"/>
    <lineage>
        <taxon>Bacteria</taxon>
        <taxon>Pseudomonadati</taxon>
        <taxon>Pseudomonadota</taxon>
        <taxon>Gammaproteobacteria</taxon>
        <taxon>Alteromonadales</taxon>
        <taxon>Pseudoalteromonadaceae</taxon>
        <taxon>Pseudoalteromonas</taxon>
    </lineage>
</organism>
<dbReference type="AlphaFoldDB" id="A0A0C1QNY7"/>
<feature type="compositionally biased region" description="Low complexity" evidence="1">
    <location>
        <begin position="708"/>
        <end position="732"/>
    </location>
</feature>
<evidence type="ECO:0000256" key="1">
    <source>
        <dbReference type="SAM" id="MobiDB-lite"/>
    </source>
</evidence>
<reference evidence="2 3" key="1">
    <citation type="submission" date="2014-12" db="EMBL/GenBank/DDBJ databases">
        <title>Draft Genome Sequence of Pseudoalteromonas luteoviolacea HI1.</title>
        <authorList>
            <person name="Asahina A.Y."/>
            <person name="Hadfield M.G."/>
        </authorList>
    </citation>
    <scope>NUCLEOTIDE SEQUENCE [LARGE SCALE GENOMIC DNA]</scope>
    <source>
        <strain evidence="2 3">HI1</strain>
    </source>
</reference>
<dbReference type="Pfam" id="PF19268">
    <property type="entry name" value="CIS_TMP"/>
    <property type="match status" value="1"/>
</dbReference>
<name>A0A0C1QNY7_9GAMM</name>
<dbReference type="InterPro" id="IPR045538">
    <property type="entry name" value="CIS_TMP"/>
</dbReference>
<evidence type="ECO:0000313" key="3">
    <source>
        <dbReference type="Proteomes" id="UP000031327"/>
    </source>
</evidence>
<dbReference type="EMBL" id="JWIC01000006">
    <property type="protein sequence ID" value="KID56767.1"/>
    <property type="molecule type" value="Genomic_DNA"/>
</dbReference>
<feature type="region of interest" description="Disordered" evidence="1">
    <location>
        <begin position="708"/>
        <end position="739"/>
    </location>
</feature>
<proteinExistence type="predicted"/>